<name>A0A9Q3EPV6_9BASI</name>
<gene>
    <name evidence="2" type="ORF">O181_062508</name>
</gene>
<dbReference type="EMBL" id="AVOT02029819">
    <property type="protein sequence ID" value="MBW0522793.1"/>
    <property type="molecule type" value="Genomic_DNA"/>
</dbReference>
<protein>
    <submittedName>
        <fullName evidence="2">Uncharacterized protein</fullName>
    </submittedName>
</protein>
<keyword evidence="1" id="KW-0732">Signal</keyword>
<proteinExistence type="predicted"/>
<dbReference type="AlphaFoldDB" id="A0A9Q3EPV6"/>
<comment type="caution">
    <text evidence="2">The sequence shown here is derived from an EMBL/GenBank/DDBJ whole genome shotgun (WGS) entry which is preliminary data.</text>
</comment>
<evidence type="ECO:0000256" key="1">
    <source>
        <dbReference type="SAM" id="SignalP"/>
    </source>
</evidence>
<feature type="chain" id="PRO_5040197146" evidence="1">
    <location>
        <begin position="28"/>
        <end position="158"/>
    </location>
</feature>
<keyword evidence="3" id="KW-1185">Reference proteome</keyword>
<dbReference type="Proteomes" id="UP000765509">
    <property type="component" value="Unassembled WGS sequence"/>
</dbReference>
<sequence length="158" mass="16728">MFATNPVFGIPKALILLVAFQVAFATARKVYGEGWPSPPNPTRHNGANATCDVSYTPVGTTGSATCQSGSAFYDCDASSCTLLGSRGARELFPRCSTNTRSYSDGAKAFSFVANSKRHVIIVTTGAIINSRDPIPTHGLTCAWSNVRPFCSSCNPLGR</sequence>
<organism evidence="2 3">
    <name type="scientific">Austropuccinia psidii MF-1</name>
    <dbReference type="NCBI Taxonomy" id="1389203"/>
    <lineage>
        <taxon>Eukaryota</taxon>
        <taxon>Fungi</taxon>
        <taxon>Dikarya</taxon>
        <taxon>Basidiomycota</taxon>
        <taxon>Pucciniomycotina</taxon>
        <taxon>Pucciniomycetes</taxon>
        <taxon>Pucciniales</taxon>
        <taxon>Sphaerophragmiaceae</taxon>
        <taxon>Austropuccinia</taxon>
    </lineage>
</organism>
<feature type="signal peptide" evidence="1">
    <location>
        <begin position="1"/>
        <end position="27"/>
    </location>
</feature>
<evidence type="ECO:0000313" key="3">
    <source>
        <dbReference type="Proteomes" id="UP000765509"/>
    </source>
</evidence>
<evidence type="ECO:0000313" key="2">
    <source>
        <dbReference type="EMBL" id="MBW0522793.1"/>
    </source>
</evidence>
<reference evidence="2" key="1">
    <citation type="submission" date="2021-03" db="EMBL/GenBank/DDBJ databases">
        <title>Draft genome sequence of rust myrtle Austropuccinia psidii MF-1, a brazilian biotype.</title>
        <authorList>
            <person name="Quecine M.C."/>
            <person name="Pachon D.M.R."/>
            <person name="Bonatelli M.L."/>
            <person name="Correr F.H."/>
            <person name="Franceschini L.M."/>
            <person name="Leite T.F."/>
            <person name="Margarido G.R.A."/>
            <person name="Almeida C.A."/>
            <person name="Ferrarezi J.A."/>
            <person name="Labate C.A."/>
        </authorList>
    </citation>
    <scope>NUCLEOTIDE SEQUENCE</scope>
    <source>
        <strain evidence="2">MF-1</strain>
    </source>
</reference>
<accession>A0A9Q3EPV6</accession>